<comment type="caution">
    <text evidence="1">The sequence shown here is derived from an EMBL/GenBank/DDBJ whole genome shotgun (WGS) entry which is preliminary data.</text>
</comment>
<evidence type="ECO:0000313" key="1">
    <source>
        <dbReference type="EMBL" id="KXT92762.1"/>
    </source>
</evidence>
<dbReference type="PATRIC" id="fig|28037.233.peg.1284"/>
<protein>
    <submittedName>
        <fullName evidence="1">Beta-1,3-glucosyltransferase</fullName>
    </submittedName>
</protein>
<organism evidence="1 2">
    <name type="scientific">Streptococcus mitis</name>
    <dbReference type="NCBI Taxonomy" id="28037"/>
    <lineage>
        <taxon>Bacteria</taxon>
        <taxon>Bacillati</taxon>
        <taxon>Bacillota</taxon>
        <taxon>Bacilli</taxon>
        <taxon>Lactobacillales</taxon>
        <taxon>Streptococcaceae</taxon>
        <taxon>Streptococcus</taxon>
        <taxon>Streptococcus mitis group</taxon>
    </lineage>
</organism>
<dbReference type="EMBL" id="LQOD01000246">
    <property type="protein sequence ID" value="KXT92762.1"/>
    <property type="molecule type" value="Genomic_DNA"/>
</dbReference>
<reference evidence="1 2" key="1">
    <citation type="submission" date="2016-01" db="EMBL/GenBank/DDBJ databases">
        <title>Highly variable Streptococcus oralis are common among viridans streptococci isolated from primates.</title>
        <authorList>
            <person name="Denapaite D."/>
            <person name="Rieger M."/>
            <person name="Koendgen S."/>
            <person name="Brueckner R."/>
            <person name="Ochigava I."/>
            <person name="Kappeler P."/>
            <person name="Maetz-Rensing K."/>
            <person name="Leendertz F."/>
            <person name="Hakenbeck R."/>
        </authorList>
    </citation>
    <scope>NUCLEOTIDE SEQUENCE [LARGE SCALE GENOMIC DNA]</scope>
    <source>
        <strain evidence="1 2">DD26</strain>
    </source>
</reference>
<proteinExistence type="predicted"/>
<dbReference type="AlphaFoldDB" id="A0A139PS09"/>
<gene>
    <name evidence="1" type="ORF">SMIDD26_01107</name>
</gene>
<name>A0A139PS09_STRMT</name>
<dbReference type="Proteomes" id="UP000070458">
    <property type="component" value="Unassembled WGS sequence"/>
</dbReference>
<keyword evidence="1" id="KW-0808">Transferase</keyword>
<dbReference type="GO" id="GO:0016740">
    <property type="term" value="F:transferase activity"/>
    <property type="evidence" value="ECO:0007669"/>
    <property type="project" value="UniProtKB-KW"/>
</dbReference>
<evidence type="ECO:0000313" key="2">
    <source>
        <dbReference type="Proteomes" id="UP000070458"/>
    </source>
</evidence>
<sequence>MKSQCVIPGQEHLPELAIMSDPLNTFDVMDWLKKVAMLSKYKLLHYRI</sequence>
<accession>A0A139PS09</accession>